<sequence>MWSRGGTRAAVNRPQANHRGRGLTESEPVAARVGGYGWDRGRRGSGFDGFQVVGDGEIVVRDGGSRGGVGRPARRSSKSRLPEEVLADEVKGGQPFERH</sequence>
<evidence type="ECO:0000313" key="3">
    <source>
        <dbReference type="Proteomes" id="UP000636800"/>
    </source>
</evidence>
<dbReference type="Proteomes" id="UP000636800">
    <property type="component" value="Chromosome 7"/>
</dbReference>
<accession>A0A835QLB4</accession>
<dbReference type="EMBL" id="JADCNL010000007">
    <property type="protein sequence ID" value="KAG0473056.1"/>
    <property type="molecule type" value="Genomic_DNA"/>
</dbReference>
<feature type="compositionally biased region" description="Basic and acidic residues" evidence="1">
    <location>
        <begin position="80"/>
        <end position="99"/>
    </location>
</feature>
<comment type="caution">
    <text evidence="2">The sequence shown here is derived from an EMBL/GenBank/DDBJ whole genome shotgun (WGS) entry which is preliminary data.</text>
</comment>
<gene>
    <name evidence="2" type="ORF">HPP92_014913</name>
</gene>
<proteinExistence type="predicted"/>
<organism evidence="2 3">
    <name type="scientific">Vanilla planifolia</name>
    <name type="common">Vanilla</name>
    <dbReference type="NCBI Taxonomy" id="51239"/>
    <lineage>
        <taxon>Eukaryota</taxon>
        <taxon>Viridiplantae</taxon>
        <taxon>Streptophyta</taxon>
        <taxon>Embryophyta</taxon>
        <taxon>Tracheophyta</taxon>
        <taxon>Spermatophyta</taxon>
        <taxon>Magnoliopsida</taxon>
        <taxon>Liliopsida</taxon>
        <taxon>Asparagales</taxon>
        <taxon>Orchidaceae</taxon>
        <taxon>Vanilloideae</taxon>
        <taxon>Vanilleae</taxon>
        <taxon>Vanilla</taxon>
    </lineage>
</organism>
<evidence type="ECO:0000256" key="1">
    <source>
        <dbReference type="SAM" id="MobiDB-lite"/>
    </source>
</evidence>
<protein>
    <submittedName>
        <fullName evidence="2">Uncharacterized protein</fullName>
    </submittedName>
</protein>
<feature type="region of interest" description="Disordered" evidence="1">
    <location>
        <begin position="1"/>
        <end position="28"/>
    </location>
</feature>
<dbReference type="AlphaFoldDB" id="A0A835QLB4"/>
<name>A0A835QLB4_VANPL</name>
<dbReference type="OrthoDB" id="776916at2759"/>
<reference evidence="2 3" key="1">
    <citation type="journal article" date="2020" name="Nat. Food">
        <title>A phased Vanilla planifolia genome enables genetic improvement of flavour and production.</title>
        <authorList>
            <person name="Hasing T."/>
            <person name="Tang H."/>
            <person name="Brym M."/>
            <person name="Khazi F."/>
            <person name="Huang T."/>
            <person name="Chambers A.H."/>
        </authorList>
    </citation>
    <scope>NUCLEOTIDE SEQUENCE [LARGE SCALE GENOMIC DNA]</scope>
    <source>
        <tissue evidence="2">Leaf</tissue>
    </source>
</reference>
<feature type="region of interest" description="Disordered" evidence="1">
    <location>
        <begin position="61"/>
        <end position="99"/>
    </location>
</feature>
<keyword evidence="3" id="KW-1185">Reference proteome</keyword>
<evidence type="ECO:0000313" key="2">
    <source>
        <dbReference type="EMBL" id="KAG0473056.1"/>
    </source>
</evidence>